<proteinExistence type="predicted"/>
<dbReference type="GO" id="GO:0016787">
    <property type="term" value="F:hydrolase activity"/>
    <property type="evidence" value="ECO:0007669"/>
    <property type="project" value="UniProtKB-KW"/>
</dbReference>
<protein>
    <recommendedName>
        <fullName evidence="2">Sialate O-acetylesterase domain-containing protein</fullName>
    </recommendedName>
</protein>
<name>A0A5J5B7Q2_9ASTE</name>
<sequence>MAGRGGVINNIWDGIIPPECQPNPSILRLSAALVWEEAHEPLHADIDFNRTCGVGPGMPFASAVLERDSRFGIVGLVPCAVGGTGVSEWLRGTRLYDDLVRRAGAALENGGTIRAILWYQGERDAVDRKDAEMYKQRLEKFILDLRTDLQSSLLPVFQVALASGQGPFVETVRQAQLGINLPNVMCVDAKGLPLEPDNLHLSTPAQVRLGEMLADSFLQTIPTPIQNYAPRSFKGKNSLVITISVDEKEELAENSHSSIRLGRRTDIDANKACGCGVGLGPGNGMVFANLEFGPLL</sequence>
<dbReference type="InterPro" id="IPR005181">
    <property type="entry name" value="SASA"/>
</dbReference>
<dbReference type="SUPFAM" id="SSF52266">
    <property type="entry name" value="SGNH hydrolase"/>
    <property type="match status" value="1"/>
</dbReference>
<keyword evidence="4" id="KW-1185">Reference proteome</keyword>
<evidence type="ECO:0000259" key="2">
    <source>
        <dbReference type="Pfam" id="PF03629"/>
    </source>
</evidence>
<evidence type="ECO:0000313" key="4">
    <source>
        <dbReference type="Proteomes" id="UP000325577"/>
    </source>
</evidence>
<dbReference type="Gene3D" id="3.40.50.1110">
    <property type="entry name" value="SGNH hydrolase"/>
    <property type="match status" value="1"/>
</dbReference>
<dbReference type="InterPro" id="IPR052940">
    <property type="entry name" value="Carb_Esterase_6"/>
</dbReference>
<evidence type="ECO:0000313" key="3">
    <source>
        <dbReference type="EMBL" id="KAA8537797.1"/>
    </source>
</evidence>
<dbReference type="InterPro" id="IPR036514">
    <property type="entry name" value="SGNH_hydro_sf"/>
</dbReference>
<dbReference type="AlphaFoldDB" id="A0A5J5B7Q2"/>
<dbReference type="OrthoDB" id="42638at2759"/>
<dbReference type="Pfam" id="PF03629">
    <property type="entry name" value="SASA"/>
    <property type="match status" value="1"/>
</dbReference>
<dbReference type="PANTHER" id="PTHR31988:SF15">
    <property type="entry name" value="ESTERASE, PUTATIVE (DUF303)-RELATED"/>
    <property type="match status" value="1"/>
</dbReference>
<dbReference type="EMBL" id="CM018038">
    <property type="protein sequence ID" value="KAA8537797.1"/>
    <property type="molecule type" value="Genomic_DNA"/>
</dbReference>
<gene>
    <name evidence="3" type="ORF">F0562_027623</name>
</gene>
<evidence type="ECO:0000256" key="1">
    <source>
        <dbReference type="ARBA" id="ARBA00022801"/>
    </source>
</evidence>
<organism evidence="3 4">
    <name type="scientific">Nyssa sinensis</name>
    <dbReference type="NCBI Taxonomy" id="561372"/>
    <lineage>
        <taxon>Eukaryota</taxon>
        <taxon>Viridiplantae</taxon>
        <taxon>Streptophyta</taxon>
        <taxon>Embryophyta</taxon>
        <taxon>Tracheophyta</taxon>
        <taxon>Spermatophyta</taxon>
        <taxon>Magnoliopsida</taxon>
        <taxon>eudicotyledons</taxon>
        <taxon>Gunneridae</taxon>
        <taxon>Pentapetalae</taxon>
        <taxon>asterids</taxon>
        <taxon>Cornales</taxon>
        <taxon>Nyssaceae</taxon>
        <taxon>Nyssa</taxon>
    </lineage>
</organism>
<reference evidence="3 4" key="1">
    <citation type="submission" date="2019-09" db="EMBL/GenBank/DDBJ databases">
        <title>A chromosome-level genome assembly of the Chinese tupelo Nyssa sinensis.</title>
        <authorList>
            <person name="Yang X."/>
            <person name="Kang M."/>
            <person name="Yang Y."/>
            <person name="Xiong H."/>
            <person name="Wang M."/>
            <person name="Zhang Z."/>
            <person name="Wang Z."/>
            <person name="Wu H."/>
            <person name="Ma T."/>
            <person name="Liu J."/>
            <person name="Xi Z."/>
        </authorList>
    </citation>
    <scope>NUCLEOTIDE SEQUENCE [LARGE SCALE GENOMIC DNA]</scope>
    <source>
        <strain evidence="3">J267</strain>
        <tissue evidence="3">Leaf</tissue>
    </source>
</reference>
<keyword evidence="1" id="KW-0378">Hydrolase</keyword>
<accession>A0A5J5B7Q2</accession>
<feature type="domain" description="Sialate O-acetylesterase" evidence="2">
    <location>
        <begin position="1"/>
        <end position="219"/>
    </location>
</feature>
<dbReference type="Proteomes" id="UP000325577">
    <property type="component" value="Linkage Group LG15"/>
</dbReference>
<dbReference type="PANTHER" id="PTHR31988">
    <property type="entry name" value="ESTERASE, PUTATIVE (DUF303)-RELATED"/>
    <property type="match status" value="1"/>
</dbReference>